<dbReference type="KEGG" id="tng:GSTEN00037176G001"/>
<evidence type="ECO:0000313" key="2">
    <source>
        <dbReference type="EMBL" id="CAG13848.1"/>
    </source>
</evidence>
<gene>
    <name evidence="2" type="ORF">GSTENG00037176001</name>
</gene>
<proteinExistence type="predicted"/>
<feature type="non-terminal residue" evidence="2">
    <location>
        <position position="1"/>
    </location>
</feature>
<feature type="compositionally biased region" description="Low complexity" evidence="1">
    <location>
        <begin position="59"/>
        <end position="69"/>
    </location>
</feature>
<sequence length="97" mass="10220">QQEGHDDGIPKSKRVKKPAKAFVACRRAGIPGPLTEQSHQSSEAHGKHVRTHVSLSEVRAAPPAAAARPSDGAAESKTDVKLTSKETEVSSPKSGYP</sequence>
<feature type="region of interest" description="Disordered" evidence="1">
    <location>
        <begin position="1"/>
        <end position="20"/>
    </location>
</feature>
<feature type="region of interest" description="Disordered" evidence="1">
    <location>
        <begin position="26"/>
        <end position="97"/>
    </location>
</feature>
<reference evidence="2" key="1">
    <citation type="journal article" date="2004" name="Nature">
        <title>Genome duplication in the teleost fish Tetraodon nigroviridis reveals the early vertebrate proto-karyotype.</title>
        <authorList>
            <person name="Jaillon O."/>
            <person name="Aury J.-M."/>
            <person name="Brunet F."/>
            <person name="Petit J.-L."/>
            <person name="Stange-Thomann N."/>
            <person name="Mauceli E."/>
            <person name="Bouneau L."/>
            <person name="Fischer C."/>
            <person name="Ozouf-Costaz C."/>
            <person name="Bernot A."/>
            <person name="Nicaud S."/>
            <person name="Jaffe D."/>
            <person name="Fisher S."/>
            <person name="Lutfalla G."/>
            <person name="Dossat C."/>
            <person name="Segurens B."/>
            <person name="Dasilva C."/>
            <person name="Salanoubat M."/>
            <person name="Levy M."/>
            <person name="Boudet N."/>
            <person name="Castellano S."/>
            <person name="Anthouard V."/>
            <person name="Jubin C."/>
            <person name="Castelli V."/>
            <person name="Katinka M."/>
            <person name="Vacherie B."/>
            <person name="Biemont C."/>
            <person name="Skalli Z."/>
            <person name="Cattolico L."/>
            <person name="Poulain J."/>
            <person name="De Berardinis V."/>
            <person name="Cruaud C."/>
            <person name="Duprat S."/>
            <person name="Brottier P."/>
            <person name="Coutanceau J.-P."/>
            <person name="Gouzy J."/>
            <person name="Parra G."/>
            <person name="Lardier G."/>
            <person name="Chapple C."/>
            <person name="McKernan K.J."/>
            <person name="McEwan P."/>
            <person name="Bosak S."/>
            <person name="Kellis M."/>
            <person name="Volff J.-N."/>
            <person name="Guigo R."/>
            <person name="Zody M.C."/>
            <person name="Mesirov J."/>
            <person name="Lindblad-Toh K."/>
            <person name="Birren B."/>
            <person name="Nusbaum C."/>
            <person name="Kahn D."/>
            <person name="Robinson-Rechavi M."/>
            <person name="Laudet V."/>
            <person name="Schachter V."/>
            <person name="Quetier F."/>
            <person name="Saurin W."/>
            <person name="Scarpelli C."/>
            <person name="Wincker P."/>
            <person name="Lander E.S."/>
            <person name="Weissenbach J."/>
            <person name="Roest Crollius H."/>
        </authorList>
    </citation>
    <scope>NUCLEOTIDE SEQUENCE [LARGE SCALE GENOMIC DNA]</scope>
</reference>
<accession>Q4RCN5</accession>
<dbReference type="AlphaFoldDB" id="Q4RCN5"/>
<evidence type="ECO:0000256" key="1">
    <source>
        <dbReference type="SAM" id="MobiDB-lite"/>
    </source>
</evidence>
<name>Q4RCN5_TETNG</name>
<protein>
    <submittedName>
        <fullName evidence="2">Chromosome undetermined SCAF18456, whole genome shotgun sequence</fullName>
    </submittedName>
</protein>
<feature type="compositionally biased region" description="Basic and acidic residues" evidence="1">
    <location>
        <begin position="74"/>
        <end position="88"/>
    </location>
</feature>
<dbReference type="EMBL" id="CAAE01018456">
    <property type="protein sequence ID" value="CAG13848.1"/>
    <property type="molecule type" value="Genomic_DNA"/>
</dbReference>
<feature type="compositionally biased region" description="Basic and acidic residues" evidence="1">
    <location>
        <begin position="1"/>
        <end position="10"/>
    </location>
</feature>
<organism evidence="2">
    <name type="scientific">Tetraodon nigroviridis</name>
    <name type="common">Spotted green pufferfish</name>
    <name type="synonym">Chelonodon nigroviridis</name>
    <dbReference type="NCBI Taxonomy" id="99883"/>
    <lineage>
        <taxon>Eukaryota</taxon>
        <taxon>Metazoa</taxon>
        <taxon>Chordata</taxon>
        <taxon>Craniata</taxon>
        <taxon>Vertebrata</taxon>
        <taxon>Euteleostomi</taxon>
        <taxon>Actinopterygii</taxon>
        <taxon>Neopterygii</taxon>
        <taxon>Teleostei</taxon>
        <taxon>Neoteleostei</taxon>
        <taxon>Acanthomorphata</taxon>
        <taxon>Eupercaria</taxon>
        <taxon>Tetraodontiformes</taxon>
        <taxon>Tetradontoidea</taxon>
        <taxon>Tetraodontidae</taxon>
        <taxon>Tetraodon</taxon>
    </lineage>
</organism>
<reference evidence="2" key="2">
    <citation type="submission" date="2004-02" db="EMBL/GenBank/DDBJ databases">
        <authorList>
            <consortium name="Genoscope"/>
            <consortium name="Whitehead Institute Centre for Genome Research"/>
        </authorList>
    </citation>
    <scope>NUCLEOTIDE SEQUENCE</scope>
</reference>